<protein>
    <submittedName>
        <fullName evidence="1">Uncharacterized protein</fullName>
    </submittedName>
</protein>
<name>A0A484KA13_9ASTE</name>
<sequence>MLRNLKGQRNISLISSSQRNIEVLHKKLSDDESIMYWYSEIKLVPIEEIEHKMDDSACKSFVKMQSNNGFHSAGIIFIKRSWESILERYKQARL</sequence>
<proteinExistence type="predicted"/>
<evidence type="ECO:0000313" key="1">
    <source>
        <dbReference type="EMBL" id="VFQ60067.1"/>
    </source>
</evidence>
<keyword evidence="2" id="KW-1185">Reference proteome</keyword>
<gene>
    <name evidence="1" type="ORF">CCAM_LOCUS1843</name>
</gene>
<dbReference type="Proteomes" id="UP000595140">
    <property type="component" value="Unassembled WGS sequence"/>
</dbReference>
<reference evidence="1 2" key="1">
    <citation type="submission" date="2018-04" db="EMBL/GenBank/DDBJ databases">
        <authorList>
            <person name="Vogel A."/>
        </authorList>
    </citation>
    <scope>NUCLEOTIDE SEQUENCE [LARGE SCALE GENOMIC DNA]</scope>
</reference>
<evidence type="ECO:0000313" key="2">
    <source>
        <dbReference type="Proteomes" id="UP000595140"/>
    </source>
</evidence>
<accession>A0A484KA13</accession>
<dbReference type="EMBL" id="OOIL02000093">
    <property type="protein sequence ID" value="VFQ60067.1"/>
    <property type="molecule type" value="Genomic_DNA"/>
</dbReference>
<dbReference type="AlphaFoldDB" id="A0A484KA13"/>
<organism evidence="1 2">
    <name type="scientific">Cuscuta campestris</name>
    <dbReference type="NCBI Taxonomy" id="132261"/>
    <lineage>
        <taxon>Eukaryota</taxon>
        <taxon>Viridiplantae</taxon>
        <taxon>Streptophyta</taxon>
        <taxon>Embryophyta</taxon>
        <taxon>Tracheophyta</taxon>
        <taxon>Spermatophyta</taxon>
        <taxon>Magnoliopsida</taxon>
        <taxon>eudicotyledons</taxon>
        <taxon>Gunneridae</taxon>
        <taxon>Pentapetalae</taxon>
        <taxon>asterids</taxon>
        <taxon>lamiids</taxon>
        <taxon>Solanales</taxon>
        <taxon>Convolvulaceae</taxon>
        <taxon>Cuscuteae</taxon>
        <taxon>Cuscuta</taxon>
        <taxon>Cuscuta subgen. Grammica</taxon>
        <taxon>Cuscuta sect. Cleistogrammica</taxon>
    </lineage>
</organism>